<organism evidence="1 2">
    <name type="scientific">Clostridium acetireducens DSM 10703</name>
    <dbReference type="NCBI Taxonomy" id="1121290"/>
    <lineage>
        <taxon>Bacteria</taxon>
        <taxon>Bacillati</taxon>
        <taxon>Bacillota</taxon>
        <taxon>Clostridia</taxon>
        <taxon>Eubacteriales</taxon>
        <taxon>Clostridiaceae</taxon>
        <taxon>Clostridium</taxon>
    </lineage>
</organism>
<evidence type="ECO:0000313" key="2">
    <source>
        <dbReference type="Proteomes" id="UP000175744"/>
    </source>
</evidence>
<dbReference type="OrthoDB" id="2084171at2"/>
<reference evidence="1 2" key="1">
    <citation type="submission" date="2016-06" db="EMBL/GenBank/DDBJ databases">
        <title>Genome sequence of Clostridium acetireducens DSM 10703.</title>
        <authorList>
            <person name="Poehlein A."/>
            <person name="Fluechter S."/>
            <person name="Duerre P."/>
            <person name="Daniel R."/>
        </authorList>
    </citation>
    <scope>NUCLEOTIDE SEQUENCE [LARGE SCALE GENOMIC DNA]</scope>
    <source>
        <strain evidence="1 2">DSM 10703</strain>
    </source>
</reference>
<dbReference type="STRING" id="1121290.CLAOCE_02940"/>
<proteinExistence type="predicted"/>
<gene>
    <name evidence="1" type="ORF">CLOACE_02940</name>
</gene>
<dbReference type="Proteomes" id="UP000175744">
    <property type="component" value="Unassembled WGS sequence"/>
</dbReference>
<sequence length="98" mass="11452">MAEYGIYEVHYDDDHAKIEEVHAYKITDNSTDGKHTFSRDEVISKIEANNKVITLIKKDNGNWERGSEVIVYEVDNEKFIKTERNSKKEDNLGELPEY</sequence>
<name>A0A1E8F1F7_9CLOT</name>
<accession>A0A1E8F1F7</accession>
<keyword evidence="2" id="KW-1185">Reference proteome</keyword>
<dbReference type="Pfam" id="PF13031">
    <property type="entry name" value="DUF3892"/>
    <property type="match status" value="1"/>
</dbReference>
<evidence type="ECO:0000313" key="1">
    <source>
        <dbReference type="EMBL" id="OFI07465.1"/>
    </source>
</evidence>
<evidence type="ECO:0008006" key="3">
    <source>
        <dbReference type="Google" id="ProtNLM"/>
    </source>
</evidence>
<dbReference type="RefSeq" id="WP_070109264.1">
    <property type="nucleotide sequence ID" value="NZ_LZFO01000003.1"/>
</dbReference>
<dbReference type="AlphaFoldDB" id="A0A1E8F1F7"/>
<dbReference type="EMBL" id="LZFO01000003">
    <property type="protein sequence ID" value="OFI07465.1"/>
    <property type="molecule type" value="Genomic_DNA"/>
</dbReference>
<protein>
    <recommendedName>
        <fullName evidence="3">DUF3892 domain-containing protein</fullName>
    </recommendedName>
</protein>
<comment type="caution">
    <text evidence="1">The sequence shown here is derived from an EMBL/GenBank/DDBJ whole genome shotgun (WGS) entry which is preliminary data.</text>
</comment>
<dbReference type="InterPro" id="IPR024997">
    <property type="entry name" value="DUF3892"/>
</dbReference>